<sequence>MKVASVSHYLKSDEIKETFAEDELKIKVTAFNYNDISVNKNYKVKLVQLKEAGRVLRNNFEQKVQNLPVMSRNEFLKNST</sequence>
<comment type="caution">
    <text evidence="1">The sequence shown here is derived from an EMBL/GenBank/DDBJ whole genome shotgun (WGS) entry which is preliminary data.</text>
</comment>
<evidence type="ECO:0000313" key="2">
    <source>
        <dbReference type="Proteomes" id="UP000276953"/>
    </source>
</evidence>
<accession>A0A3S0N553</accession>
<protein>
    <submittedName>
        <fullName evidence="1">Uncharacterized protein</fullName>
    </submittedName>
</protein>
<name>A0A3S0N553_9FLAO</name>
<dbReference type="EMBL" id="RYFC01000003">
    <property type="protein sequence ID" value="RTZ46301.1"/>
    <property type="molecule type" value="Genomic_DNA"/>
</dbReference>
<reference evidence="1 2" key="1">
    <citation type="submission" date="2018-12" db="EMBL/GenBank/DDBJ databases">
        <title>Draft Genome Sequence of Chryseobacterium arthrosphaerae strain ED882-96 Isolated from the Blood of a Patient with Liver Cirrhosis in Taiwan.</title>
        <authorList>
            <person name="Lin J.-N."/>
            <person name="Lai C.-H."/>
            <person name="Yang C.-H."/>
            <person name="Huang Y.-H."/>
        </authorList>
    </citation>
    <scope>NUCLEOTIDE SEQUENCE [LARGE SCALE GENOMIC DNA]</scope>
    <source>
        <strain evidence="1 2">ED882-96</strain>
    </source>
</reference>
<organism evidence="1 2">
    <name type="scientific">Chryseobacterium arthrosphaerae</name>
    <dbReference type="NCBI Taxonomy" id="651561"/>
    <lineage>
        <taxon>Bacteria</taxon>
        <taxon>Pseudomonadati</taxon>
        <taxon>Bacteroidota</taxon>
        <taxon>Flavobacteriia</taxon>
        <taxon>Flavobacteriales</taxon>
        <taxon>Weeksellaceae</taxon>
        <taxon>Chryseobacterium group</taxon>
        <taxon>Chryseobacterium</taxon>
    </lineage>
</organism>
<dbReference type="Proteomes" id="UP000276953">
    <property type="component" value="Unassembled WGS sequence"/>
</dbReference>
<proteinExistence type="predicted"/>
<dbReference type="AlphaFoldDB" id="A0A3S0N553"/>
<evidence type="ECO:0000313" key="1">
    <source>
        <dbReference type="EMBL" id="RTZ46301.1"/>
    </source>
</evidence>
<gene>
    <name evidence="1" type="ORF">EJ377_18165</name>
</gene>